<sequence>MKIEKQEAYLKEWQGHEELAERMLPIIGHLYRDNNIVTTVYGRSLVNSPTIEILKAHRFARLILDGELTVQETFPVLEALAKLDLAPARIDLGRLAVRYQAVQDKVSIDDFVASELASVNTGRTSLLDEPQDIVLYGFGRIGRLLARILVEKSGSGEKLRLRAAVVRKAGPDDLVKRASLLRRDSVHGPFNGIITIDEEENAIIANGNMIRIIYSDAPENVDYTQYGIHNAIVLDNTGKWRDREGLGRHLKAPGVSQVLLTAPGKGDIPNVVAGINNELIVPEETIFSAASCTTNAIVPVLKAVSDKFGIVSGHVETCHSYTNDQNLIDNYHKADRRGRSAPLNMVITETGAAKAVAKVLPELTGKLTGNAIRVPTPNVSLAILNLQLNTETDVDTLNSYLRAISLDSPLQNQIDYTNSPDVVSSDFVGSRHAGVVDSLATIVQGNRCVLYVWYDNEFGYSCQVVRMVQKMAGLELPALPA</sequence>
<dbReference type="InterPro" id="IPR020828">
    <property type="entry name" value="GlycerAld_3-P_DH_NAD(P)-bd"/>
</dbReference>
<evidence type="ECO:0000313" key="2">
    <source>
        <dbReference type="EMBL" id="QWV97084.1"/>
    </source>
</evidence>
<dbReference type="InterPro" id="IPR020830">
    <property type="entry name" value="GlycerAld_3-P_DH_AS"/>
</dbReference>
<dbReference type="PANTHER" id="PTHR43454">
    <property type="entry name" value="GLYCERALDEHYDE-3-PHOSPHATE DEHYDROGENASE"/>
    <property type="match status" value="1"/>
</dbReference>
<dbReference type="EC" id="1.2.1.12" evidence="2"/>
<dbReference type="InterPro" id="IPR020829">
    <property type="entry name" value="GlycerAld_3-P_DH_cat"/>
</dbReference>
<protein>
    <submittedName>
        <fullName evidence="2">Glyceraldehyde-3-phosphate dehydrogenase</fullName>
        <ecNumber evidence="2">1.2.1.12</ecNumber>
    </submittedName>
</protein>
<dbReference type="PROSITE" id="PS00071">
    <property type="entry name" value="GAPDH"/>
    <property type="match status" value="1"/>
</dbReference>
<feature type="domain" description="Glyceraldehyde 3-phosphate dehydrogenase NAD(P) binding" evidence="1">
    <location>
        <begin position="131"/>
        <end position="292"/>
    </location>
</feature>
<proteinExistence type="predicted"/>
<gene>
    <name evidence="2" type="ORF">KP005_17310</name>
</gene>
<dbReference type="CDD" id="cd18126">
    <property type="entry name" value="GAPDH_I_C"/>
    <property type="match status" value="1"/>
</dbReference>
<evidence type="ECO:0000313" key="3">
    <source>
        <dbReference type="Proteomes" id="UP000683493"/>
    </source>
</evidence>
<dbReference type="NCBIfam" id="NF006139">
    <property type="entry name" value="PRK08289.1"/>
    <property type="match status" value="1"/>
</dbReference>
<keyword evidence="3" id="KW-1185">Reference proteome</keyword>
<dbReference type="CDD" id="cd05214">
    <property type="entry name" value="GAPDH_I_N"/>
    <property type="match status" value="1"/>
</dbReference>
<dbReference type="Pfam" id="PF02800">
    <property type="entry name" value="Gp_dh_C"/>
    <property type="match status" value="1"/>
</dbReference>
<accession>A0ABX8JFB7</accession>
<evidence type="ECO:0000259" key="1">
    <source>
        <dbReference type="SMART" id="SM00846"/>
    </source>
</evidence>
<organism evidence="2 3">
    <name type="scientific">Geomonas diazotrophica</name>
    <dbReference type="NCBI Taxonomy" id="2843197"/>
    <lineage>
        <taxon>Bacteria</taxon>
        <taxon>Pseudomonadati</taxon>
        <taxon>Thermodesulfobacteriota</taxon>
        <taxon>Desulfuromonadia</taxon>
        <taxon>Geobacterales</taxon>
        <taxon>Geobacteraceae</taxon>
        <taxon>Geomonas</taxon>
    </lineage>
</organism>
<dbReference type="Proteomes" id="UP000683493">
    <property type="component" value="Chromosome"/>
</dbReference>
<dbReference type="GO" id="GO:0004365">
    <property type="term" value="F:glyceraldehyde-3-phosphate dehydrogenase (NAD+) (phosphorylating) activity"/>
    <property type="evidence" value="ECO:0007669"/>
    <property type="project" value="UniProtKB-EC"/>
</dbReference>
<keyword evidence="2" id="KW-0560">Oxidoreductase</keyword>
<reference evidence="2 3" key="1">
    <citation type="submission" date="2021-06" db="EMBL/GenBank/DDBJ databases">
        <title>Gemonas diversity in paddy soil.</title>
        <authorList>
            <person name="Liu G."/>
        </authorList>
    </citation>
    <scope>NUCLEOTIDE SEQUENCE [LARGE SCALE GENOMIC DNA]</scope>
    <source>
        <strain evidence="2 3">RG29</strain>
    </source>
</reference>
<name>A0ABX8JFB7_9BACT</name>
<dbReference type="EMBL" id="CP076724">
    <property type="protein sequence ID" value="QWV97084.1"/>
    <property type="molecule type" value="Genomic_DNA"/>
</dbReference>
<dbReference type="Pfam" id="PF00044">
    <property type="entry name" value="Gp_dh_N"/>
    <property type="match status" value="1"/>
</dbReference>
<dbReference type="PANTHER" id="PTHR43454:SF1">
    <property type="entry name" value="GLYCERALDEHYDE 3-PHOSPHATE DEHYDROGENASE NAD(P) BINDING DOMAIN-CONTAINING PROTEIN"/>
    <property type="match status" value="1"/>
</dbReference>
<dbReference type="SMART" id="SM00846">
    <property type="entry name" value="Gp_dh_N"/>
    <property type="match status" value="1"/>
</dbReference>